<organism evidence="1">
    <name type="scientific">Arundo donax</name>
    <name type="common">Giant reed</name>
    <name type="synonym">Donax arundinaceus</name>
    <dbReference type="NCBI Taxonomy" id="35708"/>
    <lineage>
        <taxon>Eukaryota</taxon>
        <taxon>Viridiplantae</taxon>
        <taxon>Streptophyta</taxon>
        <taxon>Embryophyta</taxon>
        <taxon>Tracheophyta</taxon>
        <taxon>Spermatophyta</taxon>
        <taxon>Magnoliopsida</taxon>
        <taxon>Liliopsida</taxon>
        <taxon>Poales</taxon>
        <taxon>Poaceae</taxon>
        <taxon>PACMAD clade</taxon>
        <taxon>Arundinoideae</taxon>
        <taxon>Arundineae</taxon>
        <taxon>Arundo</taxon>
    </lineage>
</organism>
<protein>
    <submittedName>
        <fullName evidence="1">Uncharacterized protein</fullName>
    </submittedName>
</protein>
<accession>A0A0A9B9Y4</accession>
<evidence type="ECO:0000313" key="1">
    <source>
        <dbReference type="EMBL" id="JAD60799.1"/>
    </source>
</evidence>
<reference evidence="1" key="2">
    <citation type="journal article" date="2015" name="Data Brief">
        <title>Shoot transcriptome of the giant reed, Arundo donax.</title>
        <authorList>
            <person name="Barrero R.A."/>
            <person name="Guerrero F.D."/>
            <person name="Moolhuijzen P."/>
            <person name="Goolsby J.A."/>
            <person name="Tidwell J."/>
            <person name="Bellgard S.E."/>
            <person name="Bellgard M.I."/>
        </authorList>
    </citation>
    <scope>NUCLEOTIDE SEQUENCE</scope>
    <source>
        <tissue evidence="1">Shoot tissue taken approximately 20 cm above the soil surface</tissue>
    </source>
</reference>
<sequence>MEAELITYKNGKSHDPKFLVVL</sequence>
<reference evidence="1" key="1">
    <citation type="submission" date="2014-09" db="EMBL/GenBank/DDBJ databases">
        <authorList>
            <person name="Magalhaes I.L.F."/>
            <person name="Oliveira U."/>
            <person name="Santos F.R."/>
            <person name="Vidigal T.H.D.A."/>
            <person name="Brescovit A.D."/>
            <person name="Santos A.J."/>
        </authorList>
    </citation>
    <scope>NUCLEOTIDE SEQUENCE</scope>
    <source>
        <tissue evidence="1">Shoot tissue taken approximately 20 cm above the soil surface</tissue>
    </source>
</reference>
<dbReference type="EMBL" id="GBRH01237096">
    <property type="protein sequence ID" value="JAD60799.1"/>
    <property type="molecule type" value="Transcribed_RNA"/>
</dbReference>
<name>A0A0A9B9Y4_ARUDO</name>
<proteinExistence type="predicted"/>
<dbReference type="AlphaFoldDB" id="A0A0A9B9Y4"/>